<feature type="transmembrane region" description="Helical" evidence="12">
    <location>
        <begin position="394"/>
        <end position="417"/>
    </location>
</feature>
<comment type="similarity">
    <text evidence="2 11">Belongs to the sodium:solute symporter (SSF) (TC 2.A.21) family.</text>
</comment>
<evidence type="ECO:0000256" key="1">
    <source>
        <dbReference type="ARBA" id="ARBA00004651"/>
    </source>
</evidence>
<evidence type="ECO:0000256" key="12">
    <source>
        <dbReference type="SAM" id="Phobius"/>
    </source>
</evidence>
<protein>
    <recommendedName>
        <fullName evidence="15">Na+/proline symporter</fullName>
    </recommendedName>
</protein>
<feature type="transmembrane region" description="Helical" evidence="12">
    <location>
        <begin position="472"/>
        <end position="490"/>
    </location>
</feature>
<keyword evidence="7" id="KW-0915">Sodium</keyword>
<dbReference type="PANTHER" id="PTHR42985:SF40">
    <property type="entry name" value="LD47995P-RELATED"/>
    <property type="match status" value="1"/>
</dbReference>
<evidence type="ECO:0000256" key="8">
    <source>
        <dbReference type="ARBA" id="ARBA00023065"/>
    </source>
</evidence>
<proteinExistence type="inferred from homology"/>
<feature type="transmembrane region" description="Helical" evidence="12">
    <location>
        <begin position="118"/>
        <end position="146"/>
    </location>
</feature>
<feature type="transmembrane region" description="Helical" evidence="12">
    <location>
        <begin position="225"/>
        <end position="244"/>
    </location>
</feature>
<dbReference type="InterPro" id="IPR001734">
    <property type="entry name" value="Na/solute_symporter"/>
</dbReference>
<evidence type="ECO:0000313" key="14">
    <source>
        <dbReference type="Proteomes" id="UP000825051"/>
    </source>
</evidence>
<keyword evidence="10" id="KW-0739">Sodium transport</keyword>
<evidence type="ECO:0000256" key="11">
    <source>
        <dbReference type="RuleBase" id="RU362091"/>
    </source>
</evidence>
<dbReference type="AlphaFoldDB" id="A0A8F9TWA9"/>
<dbReference type="GO" id="GO:0005886">
    <property type="term" value="C:plasma membrane"/>
    <property type="evidence" value="ECO:0007669"/>
    <property type="project" value="UniProtKB-SubCell"/>
</dbReference>
<feature type="transmembrane region" description="Helical" evidence="12">
    <location>
        <begin position="152"/>
        <end position="174"/>
    </location>
</feature>
<dbReference type="Pfam" id="PF00474">
    <property type="entry name" value="SSF"/>
    <property type="match status" value="1"/>
</dbReference>
<feature type="transmembrane region" description="Helical" evidence="12">
    <location>
        <begin position="71"/>
        <end position="92"/>
    </location>
</feature>
<evidence type="ECO:0008006" key="15">
    <source>
        <dbReference type="Google" id="ProtNLM"/>
    </source>
</evidence>
<evidence type="ECO:0000256" key="4">
    <source>
        <dbReference type="ARBA" id="ARBA00022475"/>
    </source>
</evidence>
<dbReference type="InterPro" id="IPR051163">
    <property type="entry name" value="Sodium:Solute_Symporter_SSF"/>
</dbReference>
<feature type="transmembrane region" description="Helical" evidence="12">
    <location>
        <begin position="181"/>
        <end position="205"/>
    </location>
</feature>
<feature type="transmembrane region" description="Helical" evidence="12">
    <location>
        <begin position="555"/>
        <end position="574"/>
    </location>
</feature>
<organism evidence="13 14">
    <name type="scientific">Horticoccus luteus</name>
    <dbReference type="NCBI Taxonomy" id="2862869"/>
    <lineage>
        <taxon>Bacteria</taxon>
        <taxon>Pseudomonadati</taxon>
        <taxon>Verrucomicrobiota</taxon>
        <taxon>Opitutia</taxon>
        <taxon>Opitutales</taxon>
        <taxon>Opitutaceae</taxon>
        <taxon>Horticoccus</taxon>
    </lineage>
</organism>
<accession>A0A8F9TWA9</accession>
<dbReference type="GO" id="GO:0006814">
    <property type="term" value="P:sodium ion transport"/>
    <property type="evidence" value="ECO:0007669"/>
    <property type="project" value="UniProtKB-KW"/>
</dbReference>
<evidence type="ECO:0000256" key="7">
    <source>
        <dbReference type="ARBA" id="ARBA00023053"/>
    </source>
</evidence>
<feature type="transmembrane region" description="Helical" evidence="12">
    <location>
        <begin position="365"/>
        <end position="382"/>
    </location>
</feature>
<keyword evidence="6 12" id="KW-1133">Transmembrane helix</keyword>
<name>A0A8F9TWA9_9BACT</name>
<evidence type="ECO:0000256" key="3">
    <source>
        <dbReference type="ARBA" id="ARBA00022448"/>
    </source>
</evidence>
<evidence type="ECO:0000256" key="6">
    <source>
        <dbReference type="ARBA" id="ARBA00022989"/>
    </source>
</evidence>
<feature type="transmembrane region" description="Helical" evidence="12">
    <location>
        <begin position="531"/>
        <end position="549"/>
    </location>
</feature>
<keyword evidence="9 12" id="KW-0472">Membrane</keyword>
<dbReference type="Proteomes" id="UP000825051">
    <property type="component" value="Chromosome"/>
</dbReference>
<keyword evidence="14" id="KW-1185">Reference proteome</keyword>
<keyword evidence="5 12" id="KW-0812">Transmembrane</keyword>
<dbReference type="KEGG" id="ole:K0B96_17005"/>
<feature type="transmembrane region" description="Helical" evidence="12">
    <location>
        <begin position="303"/>
        <end position="329"/>
    </location>
</feature>
<feature type="transmembrane region" description="Helical" evidence="12">
    <location>
        <begin position="6"/>
        <end position="27"/>
    </location>
</feature>
<dbReference type="EMBL" id="CP080507">
    <property type="protein sequence ID" value="QYM78979.1"/>
    <property type="molecule type" value="Genomic_DNA"/>
</dbReference>
<dbReference type="RefSeq" id="WP_220162233.1">
    <property type="nucleotide sequence ID" value="NZ_CP080507.1"/>
</dbReference>
<sequence>MTHYDYAVLGIYFAFMAVISWVFRRFVHNVSDYFRGGGKALWWMVGGSAFMVSFSAWTFTGAASQAYATGWPIMAIYVANSIGFLISAWYFAPRFRQLRVVTAVEAIRQRFGRTSEQMFTWLQIPLGTLQAGIWLNALGIFFSAVFGLDLHLTIILTGLLVLFMALIGGSWAVLASDFIQVLVLMPVCLAVSVLALVKIGGWSAFVAKLPPGHLEVGQIFSREFLGWWCLAMLLKQINSTNNLFDANRYLCVKDSRHARWAALLGAGLFVFGLFIWFVPPMAARVLFPDLGAMFPALQTPSEAAFIAISRAVLPVGMMGLLVSGIFAATMSSMDSGLNKNAGIFIKNFYQPYFQPTAPDRHLLKVGKLTTAILGVIVIGAALKMSELKGLGLFLLMQRVSILVAIPIIVPLLLGLLIKHTPPWSAWTTVLVGFLCSMFISDVLTPDWAAHFFGTTQPLDATSREYWTQGIQFFGNVVVGSAWFIGTKLFWSRSAASQRAEIDTFFVKLNTPVDFAREEGAAAANDSRQSRAIGWLCLAYGGFVTVLALIPNPALGRLAFVGCGALVAGVGALLLRSSTRSPSLS</sequence>
<evidence type="ECO:0000256" key="9">
    <source>
        <dbReference type="ARBA" id="ARBA00023136"/>
    </source>
</evidence>
<evidence type="ECO:0000313" key="13">
    <source>
        <dbReference type="EMBL" id="QYM78979.1"/>
    </source>
</evidence>
<evidence type="ECO:0000256" key="2">
    <source>
        <dbReference type="ARBA" id="ARBA00006434"/>
    </source>
</evidence>
<dbReference type="PROSITE" id="PS50283">
    <property type="entry name" value="NA_SOLUT_SYMP_3"/>
    <property type="match status" value="1"/>
</dbReference>
<dbReference type="InterPro" id="IPR038377">
    <property type="entry name" value="Na/Glc_symporter_sf"/>
</dbReference>
<keyword evidence="4" id="KW-1003">Cell membrane</keyword>
<feature type="transmembrane region" description="Helical" evidence="12">
    <location>
        <begin position="39"/>
        <end position="59"/>
    </location>
</feature>
<dbReference type="Gene3D" id="1.20.1730.10">
    <property type="entry name" value="Sodium/glucose cotransporter"/>
    <property type="match status" value="1"/>
</dbReference>
<gene>
    <name evidence="13" type="ORF">K0B96_17005</name>
</gene>
<dbReference type="PANTHER" id="PTHR42985">
    <property type="entry name" value="SODIUM-COUPLED MONOCARBOXYLATE TRANSPORTER"/>
    <property type="match status" value="1"/>
</dbReference>
<keyword evidence="8" id="KW-0406">Ion transport</keyword>
<dbReference type="GO" id="GO:0015293">
    <property type="term" value="F:symporter activity"/>
    <property type="evidence" value="ECO:0007669"/>
    <property type="project" value="TreeGrafter"/>
</dbReference>
<feature type="transmembrane region" description="Helical" evidence="12">
    <location>
        <begin position="260"/>
        <end position="283"/>
    </location>
</feature>
<evidence type="ECO:0000256" key="10">
    <source>
        <dbReference type="ARBA" id="ARBA00023201"/>
    </source>
</evidence>
<evidence type="ECO:0000256" key="5">
    <source>
        <dbReference type="ARBA" id="ARBA00022692"/>
    </source>
</evidence>
<comment type="subcellular location">
    <subcellularLocation>
        <location evidence="1">Cell membrane</location>
        <topology evidence="1">Multi-pass membrane protein</topology>
    </subcellularLocation>
</comment>
<reference evidence="13" key="1">
    <citation type="submission" date="2021-08" db="EMBL/GenBank/DDBJ databases">
        <title>Genome of a novel bacterium of the phylum Verrucomicrobia, Oleiharenicola sp. KSB-15.</title>
        <authorList>
            <person name="Chung J.-H."/>
            <person name="Ahn J.-H."/>
            <person name="Yoon Y."/>
            <person name="Kim D.-Y."/>
            <person name="An S.-H."/>
            <person name="Park I."/>
            <person name="Yeon J."/>
        </authorList>
    </citation>
    <scope>NUCLEOTIDE SEQUENCE</scope>
    <source>
        <strain evidence="13">KSB-15</strain>
    </source>
</reference>
<feature type="transmembrane region" description="Helical" evidence="12">
    <location>
        <begin position="429"/>
        <end position="452"/>
    </location>
</feature>
<keyword evidence="3" id="KW-0813">Transport</keyword>